<name>A0A5P9P9C0_9EURY</name>
<gene>
    <name evidence="2" type="ORF">GCU68_19675</name>
</gene>
<dbReference type="KEGG" id="nas:GCU68_19675"/>
<dbReference type="AlphaFoldDB" id="A0A5P9P9C0"/>
<feature type="region of interest" description="Disordered" evidence="1">
    <location>
        <begin position="33"/>
        <end position="72"/>
    </location>
</feature>
<proteinExistence type="predicted"/>
<keyword evidence="2" id="KW-0614">Plasmid</keyword>
<geneLocation type="plasmid" evidence="2 3">
    <name>unnamed2</name>
</geneLocation>
<sequence>MATNLPGSVDRRRLLQVLGASGALAVAGCLGDEDETAGATDESDNDDANGDETGTDEMSGEDPNLEPAPTGDSLTNEEIVALVDAFDDTVFQGEQSDPFTPSHVTKWVSDDTFIFLHFDEPNPEEANNLLWMGVGVKGVFSEEGQPGSEFTHFHQAESDSWDGGHGGEPGDEGYWLTHIAVDEFESPFGQTEPGVDYDFMPTPPQAFDGDSTADFEVEGQGGLDDDDIETLIDLFDDEPFEGGQAEDGYPNVPSHIAKWVTEDVFVFLHFDEPDLREANDLIYYGIGVRGDFSAESQPHEDDFTHFHKWSAESWEGGHGGQDGQHGYWLVHHAVRPLEMPWGDVDVGIDRSFMPTPLE</sequence>
<dbReference type="PROSITE" id="PS51318">
    <property type="entry name" value="TAT"/>
    <property type="match status" value="1"/>
</dbReference>
<dbReference type="InterPro" id="IPR006311">
    <property type="entry name" value="TAT_signal"/>
</dbReference>
<dbReference type="Proteomes" id="UP000326170">
    <property type="component" value="Plasmid unnamed2"/>
</dbReference>
<evidence type="ECO:0000313" key="3">
    <source>
        <dbReference type="Proteomes" id="UP000326170"/>
    </source>
</evidence>
<accession>A0A5P9P9C0</accession>
<evidence type="ECO:0000256" key="1">
    <source>
        <dbReference type="SAM" id="MobiDB-lite"/>
    </source>
</evidence>
<protein>
    <submittedName>
        <fullName evidence="2">Uncharacterized protein</fullName>
    </submittedName>
</protein>
<keyword evidence="3" id="KW-1185">Reference proteome</keyword>
<dbReference type="OrthoDB" id="163114at2157"/>
<reference evidence="2 3" key="1">
    <citation type="journal article" date="2007" name="Int. J. Syst. Evol. Microbiol.">
        <title>Natronorubrum sulfidifaciens sp. nov., an extremely haloalkaliphilic archaeon isolated from Aiding salt lake in Xin-Jiang, China.</title>
        <authorList>
            <person name="Cui H.L."/>
            <person name="Tohty D."/>
            <person name="Liu H.C."/>
            <person name="Liu S.J."/>
            <person name="Oren A."/>
            <person name="Zhou P.J."/>
        </authorList>
    </citation>
    <scope>NUCLEOTIDE SEQUENCE [LARGE SCALE GENOMIC DNA]</scope>
    <source>
        <strain evidence="2 3">7-3</strain>
        <plasmid evidence="2">unnamed2</plasmid>
    </source>
</reference>
<organism evidence="2 3">
    <name type="scientific">Natronorubrum aibiense</name>
    <dbReference type="NCBI Taxonomy" id="348826"/>
    <lineage>
        <taxon>Archaea</taxon>
        <taxon>Methanobacteriati</taxon>
        <taxon>Methanobacteriota</taxon>
        <taxon>Stenosarchaea group</taxon>
        <taxon>Halobacteria</taxon>
        <taxon>Halobacteriales</taxon>
        <taxon>Natrialbaceae</taxon>
        <taxon>Natronorubrum</taxon>
    </lineage>
</organism>
<evidence type="ECO:0000313" key="2">
    <source>
        <dbReference type="EMBL" id="QFU84739.1"/>
    </source>
</evidence>
<feature type="compositionally biased region" description="Acidic residues" evidence="1">
    <location>
        <begin position="33"/>
        <end position="64"/>
    </location>
</feature>
<dbReference type="EMBL" id="CP045490">
    <property type="protein sequence ID" value="QFU84739.1"/>
    <property type="molecule type" value="Genomic_DNA"/>
</dbReference>